<keyword evidence="2" id="KW-1185">Reference proteome</keyword>
<gene>
    <name evidence="1" type="ORF">FNV43_RR20148</name>
</gene>
<protein>
    <submittedName>
        <fullName evidence="1">Uncharacterized protein</fullName>
    </submittedName>
</protein>
<sequence>MSSIFMAQLQWQERMIAFQSKSLSIISDLQFSGMTVSEKELWAADTLWGRLGVMLIISLLDRKSLEEMADESKRANLLRGGGLLESALLAIPHGNFRRKRRTTGSLMNVDRYAAAEGFHKLAMAFAPLPDLLICGCHIYGIHTSKCILGLKLPRVLLLWLGLQRR</sequence>
<evidence type="ECO:0000313" key="1">
    <source>
        <dbReference type="EMBL" id="KAF3437395.1"/>
    </source>
</evidence>
<comment type="caution">
    <text evidence="1">The sequence shown here is derived from an EMBL/GenBank/DDBJ whole genome shotgun (WGS) entry which is preliminary data.</text>
</comment>
<accession>A0A8K0GWT6</accession>
<dbReference type="EMBL" id="VOIH02000009">
    <property type="protein sequence ID" value="KAF3437395.1"/>
    <property type="molecule type" value="Genomic_DNA"/>
</dbReference>
<dbReference type="OrthoDB" id="47328at2759"/>
<name>A0A8K0GWT6_9ROSA</name>
<reference evidence="1" key="1">
    <citation type="submission" date="2020-03" db="EMBL/GenBank/DDBJ databases">
        <title>A high-quality chromosome-level genome assembly of a woody plant with both climbing and erect habits, Rhamnella rubrinervis.</title>
        <authorList>
            <person name="Lu Z."/>
            <person name="Yang Y."/>
            <person name="Zhu X."/>
            <person name="Sun Y."/>
        </authorList>
    </citation>
    <scope>NUCLEOTIDE SEQUENCE</scope>
    <source>
        <strain evidence="1">BYM</strain>
        <tissue evidence="1">Leaf</tissue>
    </source>
</reference>
<dbReference type="Proteomes" id="UP000796880">
    <property type="component" value="Unassembled WGS sequence"/>
</dbReference>
<dbReference type="AlphaFoldDB" id="A0A8K0GWT6"/>
<evidence type="ECO:0000313" key="2">
    <source>
        <dbReference type="Proteomes" id="UP000796880"/>
    </source>
</evidence>
<organism evidence="1 2">
    <name type="scientific">Rhamnella rubrinervis</name>
    <dbReference type="NCBI Taxonomy" id="2594499"/>
    <lineage>
        <taxon>Eukaryota</taxon>
        <taxon>Viridiplantae</taxon>
        <taxon>Streptophyta</taxon>
        <taxon>Embryophyta</taxon>
        <taxon>Tracheophyta</taxon>
        <taxon>Spermatophyta</taxon>
        <taxon>Magnoliopsida</taxon>
        <taxon>eudicotyledons</taxon>
        <taxon>Gunneridae</taxon>
        <taxon>Pentapetalae</taxon>
        <taxon>rosids</taxon>
        <taxon>fabids</taxon>
        <taxon>Rosales</taxon>
        <taxon>Rhamnaceae</taxon>
        <taxon>rhamnoid group</taxon>
        <taxon>Rhamneae</taxon>
        <taxon>Rhamnella</taxon>
    </lineage>
</organism>
<proteinExistence type="predicted"/>